<proteinExistence type="predicted"/>
<dbReference type="InterPro" id="IPR000873">
    <property type="entry name" value="AMP-dep_synth/lig_dom"/>
</dbReference>
<evidence type="ECO:0000256" key="1">
    <source>
        <dbReference type="ARBA" id="ARBA00022598"/>
    </source>
</evidence>
<accession>A0AAW9CW06</accession>
<dbReference type="Gene3D" id="3.40.50.12780">
    <property type="entry name" value="N-terminal domain of ligase-like"/>
    <property type="match status" value="1"/>
</dbReference>
<dbReference type="GO" id="GO:0016874">
    <property type="term" value="F:ligase activity"/>
    <property type="evidence" value="ECO:0007669"/>
    <property type="project" value="UniProtKB-KW"/>
</dbReference>
<dbReference type="PANTHER" id="PTHR43767">
    <property type="entry name" value="LONG-CHAIN-FATTY-ACID--COA LIGASE"/>
    <property type="match status" value="1"/>
</dbReference>
<dbReference type="Pfam" id="PF00501">
    <property type="entry name" value="AMP-binding"/>
    <property type="match status" value="1"/>
</dbReference>
<feature type="domain" description="AMP-dependent synthetase/ligase" evidence="2">
    <location>
        <begin position="32"/>
        <end position="237"/>
    </location>
</feature>
<protein>
    <submittedName>
        <fullName evidence="3">AMP-binding enzyme family protein</fullName>
    </submittedName>
</protein>
<keyword evidence="1" id="KW-0436">Ligase</keyword>
<reference evidence="3" key="1">
    <citation type="submission" date="2018-08" db="EMBL/GenBank/DDBJ databases">
        <title>Identification of Burkholderia cepacia strains that express a Burkholderia pseudomallei-like capsular polysaccharide.</title>
        <authorList>
            <person name="Burtnick M.N."/>
            <person name="Vongsouvath M."/>
            <person name="Newton P."/>
            <person name="Wuthiekanun V."/>
            <person name="Limmathurotsakul D."/>
            <person name="Brett P.J."/>
            <person name="Chantratita N."/>
            <person name="Dance D.A."/>
        </authorList>
    </citation>
    <scope>NUCLEOTIDE SEQUENCE</scope>
    <source>
        <strain evidence="3">SBXCC001</strain>
    </source>
</reference>
<dbReference type="SUPFAM" id="SSF56801">
    <property type="entry name" value="Acetyl-CoA synthetase-like"/>
    <property type="match status" value="1"/>
</dbReference>
<dbReference type="InterPro" id="IPR042099">
    <property type="entry name" value="ANL_N_sf"/>
</dbReference>
<organism evidence="3 4">
    <name type="scientific">Burkholderia thailandensis</name>
    <dbReference type="NCBI Taxonomy" id="57975"/>
    <lineage>
        <taxon>Bacteria</taxon>
        <taxon>Pseudomonadati</taxon>
        <taxon>Pseudomonadota</taxon>
        <taxon>Betaproteobacteria</taxon>
        <taxon>Burkholderiales</taxon>
        <taxon>Burkholderiaceae</taxon>
        <taxon>Burkholderia</taxon>
        <taxon>pseudomallei group</taxon>
    </lineage>
</organism>
<dbReference type="AlphaFoldDB" id="A0AAW9CW06"/>
<name>A0AAW9CW06_BURTH</name>
<dbReference type="EMBL" id="QXCT01000001">
    <property type="protein sequence ID" value="MDW9253218.1"/>
    <property type="molecule type" value="Genomic_DNA"/>
</dbReference>
<dbReference type="PANTHER" id="PTHR43767:SF8">
    <property type="entry name" value="LONG-CHAIN-FATTY-ACID--COA LIGASE"/>
    <property type="match status" value="1"/>
</dbReference>
<dbReference type="InterPro" id="IPR020845">
    <property type="entry name" value="AMP-binding_CS"/>
</dbReference>
<evidence type="ECO:0000259" key="2">
    <source>
        <dbReference type="Pfam" id="PF00501"/>
    </source>
</evidence>
<gene>
    <name evidence="3" type="ORF">C7S16_4823</name>
</gene>
<dbReference type="InterPro" id="IPR050237">
    <property type="entry name" value="ATP-dep_AMP-bd_enzyme"/>
</dbReference>
<sequence length="252" mass="27348">MNRIWLTAYPPGVPADIDTSRYASLVALMEESFGNYRARGAFACMGKSITYGELDTLSRKLGAWFQSRGLARGARIAIMLPNVLQYPVTLAAILRAGYVVVNVNPLYTPRELEHQLKDSGAEAIVILENFAATLQAVIARTSVRHVVVAAMGDLLGMKGVAVNYVVRRVKKRVPAWRLPSCTRFNAALAHGARHALRRIPIEPGDIAFLQYTGGTTGVSKGATLLHRNIVANVLQSEAWRAPLLAGGPTRSS</sequence>
<evidence type="ECO:0000313" key="3">
    <source>
        <dbReference type="EMBL" id="MDW9253218.1"/>
    </source>
</evidence>
<dbReference type="PROSITE" id="PS00455">
    <property type="entry name" value="AMP_BINDING"/>
    <property type="match status" value="1"/>
</dbReference>
<comment type="caution">
    <text evidence="3">The sequence shown here is derived from an EMBL/GenBank/DDBJ whole genome shotgun (WGS) entry which is preliminary data.</text>
</comment>
<evidence type="ECO:0000313" key="4">
    <source>
        <dbReference type="Proteomes" id="UP001272137"/>
    </source>
</evidence>
<dbReference type="Proteomes" id="UP001272137">
    <property type="component" value="Unassembled WGS sequence"/>
</dbReference>